<dbReference type="GO" id="GO:0048471">
    <property type="term" value="C:perinuclear region of cytoplasm"/>
    <property type="evidence" value="ECO:0007669"/>
    <property type="project" value="TreeGrafter"/>
</dbReference>
<dbReference type="GO" id="GO:0005096">
    <property type="term" value="F:GTPase activator activity"/>
    <property type="evidence" value="ECO:0007669"/>
    <property type="project" value="UniProtKB-KW"/>
</dbReference>
<dbReference type="Proteomes" id="UP000559027">
    <property type="component" value="Unassembled WGS sequence"/>
</dbReference>
<evidence type="ECO:0008006" key="7">
    <source>
        <dbReference type="Google" id="ProtNLM"/>
    </source>
</evidence>
<dbReference type="PANTHER" id="PTHR24113:SF12">
    <property type="entry name" value="RAN GTPASE-ACTIVATING PROTEIN 1"/>
    <property type="match status" value="1"/>
</dbReference>
<proteinExistence type="predicted"/>
<dbReference type="Gene3D" id="3.80.10.10">
    <property type="entry name" value="Ribonuclease Inhibitor"/>
    <property type="match status" value="2"/>
</dbReference>
<keyword evidence="2" id="KW-0433">Leucine-rich repeat</keyword>
<dbReference type="PANTHER" id="PTHR24113">
    <property type="entry name" value="RAN GTPASE-ACTIVATING PROTEIN 1"/>
    <property type="match status" value="1"/>
</dbReference>
<evidence type="ECO:0000313" key="5">
    <source>
        <dbReference type="EMBL" id="KAF5363501.1"/>
    </source>
</evidence>
<dbReference type="InterPro" id="IPR032675">
    <property type="entry name" value="LRR_dom_sf"/>
</dbReference>
<name>A0A8H5LNB4_9AGAR</name>
<keyword evidence="6" id="KW-1185">Reference proteome</keyword>
<dbReference type="GO" id="GO:0005634">
    <property type="term" value="C:nucleus"/>
    <property type="evidence" value="ECO:0007669"/>
    <property type="project" value="TreeGrafter"/>
</dbReference>
<dbReference type="InterPro" id="IPR027038">
    <property type="entry name" value="RanGap"/>
</dbReference>
<dbReference type="OrthoDB" id="120976at2759"/>
<keyword evidence="1" id="KW-0343">GTPase activation</keyword>
<dbReference type="SMART" id="SM00368">
    <property type="entry name" value="LRR_RI"/>
    <property type="match status" value="5"/>
</dbReference>
<evidence type="ECO:0000256" key="3">
    <source>
        <dbReference type="ARBA" id="ARBA00022737"/>
    </source>
</evidence>
<sequence>MNHSSLFSSSRATGAALDQQVNQFDAGLRSIQGADTVISIIRSRRFVHRLIIGHNELGNEGCRRLFGFLCSDEGRKYDIQEISLNANGIGDEGLLAISQYLKDNKRVRELFLQNNELRGAPDVTAIFVEAINSSRLEILSVTTNKHLSDGFIANFLPLLDAPRLHELQLSAIGLTSSSGKLIASYLSSPRCRLHVLKCNGNSLGLRGIKPIVRAIQSQNYTLRSIELYANQLQDEESDSESQTSSDEGQGDQRIGLTRNDIQTWKSCESLVKNILLRNTHLKREVNKQATTLLRYARPLLLQGQRRQGPRDNRSPPRSPLQQPYRPRGYNFDFSGFYPPFRFRSLPLELQHHILSFLAPSLSSSQRIRICDYATSIKTLPPLLPPFSTLARTMHVRNGDGIACIPDPSSIEYALGGTIWPVKRYRDPFSPICSADRCMGSSNSLLCRGEKERIEFLEVVGCDTFELESREGARSTRELFTLSLT</sequence>
<evidence type="ECO:0000256" key="2">
    <source>
        <dbReference type="ARBA" id="ARBA00022614"/>
    </source>
</evidence>
<evidence type="ECO:0000256" key="4">
    <source>
        <dbReference type="SAM" id="MobiDB-lite"/>
    </source>
</evidence>
<protein>
    <recommendedName>
        <fullName evidence="7">RNI-like protein</fullName>
    </recommendedName>
</protein>
<organism evidence="5 6">
    <name type="scientific">Leucocoprinus leucothites</name>
    <dbReference type="NCBI Taxonomy" id="201217"/>
    <lineage>
        <taxon>Eukaryota</taxon>
        <taxon>Fungi</taxon>
        <taxon>Dikarya</taxon>
        <taxon>Basidiomycota</taxon>
        <taxon>Agaricomycotina</taxon>
        <taxon>Agaricomycetes</taxon>
        <taxon>Agaricomycetidae</taxon>
        <taxon>Agaricales</taxon>
        <taxon>Agaricineae</taxon>
        <taxon>Agaricaceae</taxon>
        <taxon>Leucocoprinus</taxon>
    </lineage>
</organism>
<gene>
    <name evidence="5" type="ORF">D9756_000347</name>
</gene>
<dbReference type="EMBL" id="JAACJO010000001">
    <property type="protein sequence ID" value="KAF5363501.1"/>
    <property type="molecule type" value="Genomic_DNA"/>
</dbReference>
<evidence type="ECO:0000256" key="1">
    <source>
        <dbReference type="ARBA" id="ARBA00022468"/>
    </source>
</evidence>
<reference evidence="5 6" key="1">
    <citation type="journal article" date="2020" name="ISME J.">
        <title>Uncovering the hidden diversity of litter-decomposition mechanisms in mushroom-forming fungi.</title>
        <authorList>
            <person name="Floudas D."/>
            <person name="Bentzer J."/>
            <person name="Ahren D."/>
            <person name="Johansson T."/>
            <person name="Persson P."/>
            <person name="Tunlid A."/>
        </authorList>
    </citation>
    <scope>NUCLEOTIDE SEQUENCE [LARGE SCALE GENOMIC DNA]</scope>
    <source>
        <strain evidence="5 6">CBS 146.42</strain>
    </source>
</reference>
<feature type="region of interest" description="Disordered" evidence="4">
    <location>
        <begin position="233"/>
        <end position="255"/>
    </location>
</feature>
<dbReference type="GO" id="GO:0005829">
    <property type="term" value="C:cytosol"/>
    <property type="evidence" value="ECO:0007669"/>
    <property type="project" value="TreeGrafter"/>
</dbReference>
<dbReference type="AlphaFoldDB" id="A0A8H5LNB4"/>
<dbReference type="GO" id="GO:0006913">
    <property type="term" value="P:nucleocytoplasmic transport"/>
    <property type="evidence" value="ECO:0007669"/>
    <property type="project" value="TreeGrafter"/>
</dbReference>
<evidence type="ECO:0000313" key="6">
    <source>
        <dbReference type="Proteomes" id="UP000559027"/>
    </source>
</evidence>
<accession>A0A8H5LNB4</accession>
<comment type="caution">
    <text evidence="5">The sequence shown here is derived from an EMBL/GenBank/DDBJ whole genome shotgun (WGS) entry which is preliminary data.</text>
</comment>
<dbReference type="SUPFAM" id="SSF52047">
    <property type="entry name" value="RNI-like"/>
    <property type="match status" value="1"/>
</dbReference>
<feature type="region of interest" description="Disordered" evidence="4">
    <location>
        <begin position="303"/>
        <end position="326"/>
    </location>
</feature>
<keyword evidence="3" id="KW-0677">Repeat</keyword>
<dbReference type="GO" id="GO:0031267">
    <property type="term" value="F:small GTPase binding"/>
    <property type="evidence" value="ECO:0007669"/>
    <property type="project" value="TreeGrafter"/>
</dbReference>